<reference evidence="1" key="1">
    <citation type="submission" date="2025-08" db="UniProtKB">
        <authorList>
            <consortium name="Ensembl"/>
        </authorList>
    </citation>
    <scope>IDENTIFICATION</scope>
</reference>
<keyword evidence="2" id="KW-1185">Reference proteome</keyword>
<protein>
    <submittedName>
        <fullName evidence="1">Uncharacterized protein</fullName>
    </submittedName>
</protein>
<accession>A0A8B9F3S4</accession>
<dbReference type="Proteomes" id="UP000694522">
    <property type="component" value="Unplaced"/>
</dbReference>
<dbReference type="Ensembl" id="ENSACOT00000001448.1">
    <property type="protein sequence ID" value="ENSACOP00000001402.1"/>
    <property type="gene ID" value="ENSACOG00000001017.1"/>
</dbReference>
<proteinExistence type="predicted"/>
<organism evidence="1 2">
    <name type="scientific">Amazona collaria</name>
    <name type="common">yellow-billed parrot</name>
    <dbReference type="NCBI Taxonomy" id="241587"/>
    <lineage>
        <taxon>Eukaryota</taxon>
        <taxon>Metazoa</taxon>
        <taxon>Chordata</taxon>
        <taxon>Craniata</taxon>
        <taxon>Vertebrata</taxon>
        <taxon>Euteleostomi</taxon>
        <taxon>Archelosauria</taxon>
        <taxon>Archosauria</taxon>
        <taxon>Dinosauria</taxon>
        <taxon>Saurischia</taxon>
        <taxon>Theropoda</taxon>
        <taxon>Coelurosauria</taxon>
        <taxon>Aves</taxon>
        <taxon>Neognathae</taxon>
        <taxon>Neoaves</taxon>
        <taxon>Telluraves</taxon>
        <taxon>Australaves</taxon>
        <taxon>Psittaciformes</taxon>
        <taxon>Psittacidae</taxon>
        <taxon>Amazona</taxon>
    </lineage>
</organism>
<evidence type="ECO:0000313" key="1">
    <source>
        <dbReference type="Ensembl" id="ENSACOP00000001402.1"/>
    </source>
</evidence>
<dbReference type="AlphaFoldDB" id="A0A8B9F3S4"/>
<evidence type="ECO:0000313" key="2">
    <source>
        <dbReference type="Proteomes" id="UP000694522"/>
    </source>
</evidence>
<sequence>GFSAALSYMNKVLNSTAAAPGTKWLHSSSHIFTLSYHSGIQKDETIFFLECTKIWKNNMKCDQKRKKIFSLPQSV</sequence>
<name>A0A8B9F3S4_9PSIT</name>
<reference evidence="1" key="2">
    <citation type="submission" date="2025-09" db="UniProtKB">
        <authorList>
            <consortium name="Ensembl"/>
        </authorList>
    </citation>
    <scope>IDENTIFICATION</scope>
</reference>